<feature type="compositionally biased region" description="Basic residues" evidence="1">
    <location>
        <begin position="13"/>
        <end position="26"/>
    </location>
</feature>
<gene>
    <name evidence="2" type="ORF">QBC46DRAFT_261308</name>
</gene>
<name>A0AAN6N7L7_9PEZI</name>
<feature type="region of interest" description="Disordered" evidence="1">
    <location>
        <begin position="423"/>
        <end position="464"/>
    </location>
</feature>
<protein>
    <submittedName>
        <fullName evidence="2">Argonaute complex, subunit Arb1</fullName>
    </submittedName>
</protein>
<organism evidence="2 3">
    <name type="scientific">Diplogelasinospora grovesii</name>
    <dbReference type="NCBI Taxonomy" id="303347"/>
    <lineage>
        <taxon>Eukaryota</taxon>
        <taxon>Fungi</taxon>
        <taxon>Dikarya</taxon>
        <taxon>Ascomycota</taxon>
        <taxon>Pezizomycotina</taxon>
        <taxon>Sordariomycetes</taxon>
        <taxon>Sordariomycetidae</taxon>
        <taxon>Sordariales</taxon>
        <taxon>Diplogelasinosporaceae</taxon>
        <taxon>Diplogelasinospora</taxon>
    </lineage>
</organism>
<keyword evidence="3" id="KW-1185">Reference proteome</keyword>
<evidence type="ECO:0000256" key="1">
    <source>
        <dbReference type="SAM" id="MobiDB-lite"/>
    </source>
</evidence>
<evidence type="ECO:0000313" key="2">
    <source>
        <dbReference type="EMBL" id="KAK3940320.1"/>
    </source>
</evidence>
<dbReference type="Proteomes" id="UP001303473">
    <property type="component" value="Unassembled WGS sequence"/>
</dbReference>
<dbReference type="AlphaFoldDB" id="A0AAN6N7L7"/>
<reference evidence="3" key="1">
    <citation type="journal article" date="2023" name="Mol. Phylogenet. Evol.">
        <title>Genome-scale phylogeny and comparative genomics of the fungal order Sordariales.</title>
        <authorList>
            <person name="Hensen N."/>
            <person name="Bonometti L."/>
            <person name="Westerberg I."/>
            <person name="Brannstrom I.O."/>
            <person name="Guillou S."/>
            <person name="Cros-Aarteil S."/>
            <person name="Calhoun S."/>
            <person name="Haridas S."/>
            <person name="Kuo A."/>
            <person name="Mondo S."/>
            <person name="Pangilinan J."/>
            <person name="Riley R."/>
            <person name="LaButti K."/>
            <person name="Andreopoulos B."/>
            <person name="Lipzen A."/>
            <person name="Chen C."/>
            <person name="Yan M."/>
            <person name="Daum C."/>
            <person name="Ng V."/>
            <person name="Clum A."/>
            <person name="Steindorff A."/>
            <person name="Ohm R.A."/>
            <person name="Martin F."/>
            <person name="Silar P."/>
            <person name="Natvig D.O."/>
            <person name="Lalanne C."/>
            <person name="Gautier V."/>
            <person name="Ament-Velasquez S.L."/>
            <person name="Kruys A."/>
            <person name="Hutchinson M.I."/>
            <person name="Powell A.J."/>
            <person name="Barry K."/>
            <person name="Miller A.N."/>
            <person name="Grigoriev I.V."/>
            <person name="Debuchy R."/>
            <person name="Gladieux P."/>
            <person name="Hiltunen Thoren M."/>
            <person name="Johannesson H."/>
        </authorList>
    </citation>
    <scope>NUCLEOTIDE SEQUENCE [LARGE SCALE GENOMIC DNA]</scope>
    <source>
        <strain evidence="3">CBS 340.73</strain>
    </source>
</reference>
<comment type="caution">
    <text evidence="2">The sequence shown here is derived from an EMBL/GenBank/DDBJ whole genome shotgun (WGS) entry which is preliminary data.</text>
</comment>
<feature type="compositionally biased region" description="Basic and acidic residues" evidence="1">
    <location>
        <begin position="1"/>
        <end position="12"/>
    </location>
</feature>
<dbReference type="Pfam" id="PF09692">
    <property type="entry name" value="Arb1"/>
    <property type="match status" value="1"/>
</dbReference>
<dbReference type="InterPro" id="IPR018606">
    <property type="entry name" value="Arb1"/>
</dbReference>
<dbReference type="GO" id="GO:0033167">
    <property type="term" value="C:ARC complex"/>
    <property type="evidence" value="ECO:0007669"/>
    <property type="project" value="InterPro"/>
</dbReference>
<accession>A0AAN6N7L7</accession>
<proteinExistence type="predicted"/>
<evidence type="ECO:0000313" key="3">
    <source>
        <dbReference type="Proteomes" id="UP001303473"/>
    </source>
</evidence>
<dbReference type="GO" id="GO:0031047">
    <property type="term" value="P:regulatory ncRNA-mediated gene silencing"/>
    <property type="evidence" value="ECO:0007669"/>
    <property type="project" value="InterPro"/>
</dbReference>
<dbReference type="EMBL" id="MU853798">
    <property type="protein sequence ID" value="KAK3940320.1"/>
    <property type="molecule type" value="Genomic_DNA"/>
</dbReference>
<feature type="region of interest" description="Disordered" evidence="1">
    <location>
        <begin position="1"/>
        <end position="33"/>
    </location>
</feature>
<sequence>MVRLGGDKAEEKKKRKRKPASAKNKNKGTGFEAYYCDAPMTPQEAKEEREVIYPPNRAFVDRIEECIQRYRARRRLETDRNNLFSRYLMLGGIDATVRQFQSTSNISGEMLDGLSRDEIRVMTADDVIYRGGGSDHANFYTRWYNPNYPTGWDVDFTGVAAGFFSEELVRLTGGSMADYQTGVEVVANFLRYVVLHDVCPEYADDLQNALKLCDQALDEMPAVLETLNLLPGVFNHAARALFCDKKDLERYEFDNLDVTMREDLDERTARMIFGATIAISSDKNQAQQIAKADLSVTNTFERSYEVVRITPASEAARAKYDSINAHLKNVNQGMRIPPCGHVTVKQIRLENGWDYGPDFEIPDPVPEETFILEEEILQHMRVGMKLTMSVCNMNTGVKFIRQVRDVNPTFYTFLPQELMLSFKEPGMPKEDDDDDDGPSGEALLRKLPVADFERENQDDEQQDE</sequence>